<proteinExistence type="predicted"/>
<comment type="caution">
    <text evidence="1">The sequence shown here is derived from an EMBL/GenBank/DDBJ whole genome shotgun (WGS) entry which is preliminary data.</text>
</comment>
<feature type="non-terminal residue" evidence="1">
    <location>
        <position position="312"/>
    </location>
</feature>
<accession>X8J2F1</accession>
<dbReference type="AlphaFoldDB" id="X8J2F1"/>
<reference evidence="2" key="1">
    <citation type="journal article" date="2014" name="Genome Announc.">
        <title>Draft genome sequence of the plant-pathogenic soil fungus Rhizoctonia solani anastomosis group 3 strain Rhs1AP.</title>
        <authorList>
            <person name="Cubeta M.A."/>
            <person name="Thomas E."/>
            <person name="Dean R.A."/>
            <person name="Jabaji S."/>
            <person name="Neate S.M."/>
            <person name="Tavantzis S."/>
            <person name="Toda T."/>
            <person name="Vilgalys R."/>
            <person name="Bharathan N."/>
            <person name="Fedorova-Abrams N."/>
            <person name="Pakala S.B."/>
            <person name="Pakala S.M."/>
            <person name="Zafar N."/>
            <person name="Joardar V."/>
            <person name="Losada L."/>
            <person name="Nierman W.C."/>
        </authorList>
    </citation>
    <scope>NUCLEOTIDE SEQUENCE [LARGE SCALE GENOMIC DNA]</scope>
    <source>
        <strain evidence="2">AG-3</strain>
    </source>
</reference>
<evidence type="ECO:0000313" key="2">
    <source>
        <dbReference type="Proteomes" id="UP000030108"/>
    </source>
</evidence>
<gene>
    <name evidence="1" type="ORF">RSOL_183300</name>
</gene>
<sequence>MRFTGPYEFDDEDAFTLGEHIELPPKLLFKEPPPQLRSIKLQGVPGSYLFGHPAHPQFIALTHLELRFEVRYHSLTDFNKLLAANPGLESIFLELGDADRGVKVEKERLPKVDLPKLHTLSCVDVASPLWALHVIMMLDAPNIISFELTLGISSYQRHREQVGIQKLLDHIIGDQSLPNPEPRFPSLRSLTLASEMQLGSEHIIATVLAAYPQLTDLRLPGCPSLMPLLQRPWLAPGIERLRVGVSNLVQLKKVVNSRCKAGLPLRTVLVDHLELQVRVKPSDRDQLRKYVDFALVLDDGERIDDKDDYYLA</sequence>
<dbReference type="EMBL" id="JATN01000322">
    <property type="protein sequence ID" value="EUC56513.1"/>
    <property type="molecule type" value="Genomic_DNA"/>
</dbReference>
<evidence type="ECO:0000313" key="1">
    <source>
        <dbReference type="EMBL" id="EUC56513.1"/>
    </source>
</evidence>
<organism evidence="1 2">
    <name type="scientific">Rhizoctonia solani AG-3 Rhs1AP</name>
    <dbReference type="NCBI Taxonomy" id="1086054"/>
    <lineage>
        <taxon>Eukaryota</taxon>
        <taxon>Fungi</taxon>
        <taxon>Dikarya</taxon>
        <taxon>Basidiomycota</taxon>
        <taxon>Agaricomycotina</taxon>
        <taxon>Agaricomycetes</taxon>
        <taxon>Cantharellales</taxon>
        <taxon>Ceratobasidiaceae</taxon>
        <taxon>Rhizoctonia</taxon>
    </lineage>
</organism>
<name>X8J2F1_9AGAM</name>
<dbReference type="Gene3D" id="3.80.10.10">
    <property type="entry name" value="Ribonuclease Inhibitor"/>
    <property type="match status" value="1"/>
</dbReference>
<protein>
    <recommendedName>
        <fullName evidence="3">F-box-like domain protein</fullName>
    </recommendedName>
</protein>
<dbReference type="OrthoDB" id="2269034at2759"/>
<dbReference type="Proteomes" id="UP000030108">
    <property type="component" value="Unassembled WGS sequence"/>
</dbReference>
<evidence type="ECO:0008006" key="3">
    <source>
        <dbReference type="Google" id="ProtNLM"/>
    </source>
</evidence>
<dbReference type="InterPro" id="IPR032675">
    <property type="entry name" value="LRR_dom_sf"/>
</dbReference>